<protein>
    <submittedName>
        <fullName evidence="2">Stage III sporulation protein AD</fullName>
    </submittedName>
</protein>
<keyword evidence="1" id="KW-1133">Transmembrane helix</keyword>
<name>A0A9D1F5B2_9FIRM</name>
<dbReference type="Pfam" id="PF06686">
    <property type="entry name" value="SpoIIIAC"/>
    <property type="match status" value="2"/>
</dbReference>
<dbReference type="Proteomes" id="UP000823927">
    <property type="component" value="Unassembled WGS sequence"/>
</dbReference>
<keyword evidence="1" id="KW-0812">Transmembrane</keyword>
<proteinExistence type="predicted"/>
<feature type="transmembrane region" description="Helical" evidence="1">
    <location>
        <begin position="27"/>
        <end position="45"/>
    </location>
</feature>
<reference evidence="2" key="1">
    <citation type="submission" date="2020-10" db="EMBL/GenBank/DDBJ databases">
        <authorList>
            <person name="Gilroy R."/>
        </authorList>
    </citation>
    <scope>NUCLEOTIDE SEQUENCE</scope>
    <source>
        <strain evidence="2">CHK178-757</strain>
    </source>
</reference>
<feature type="transmembrane region" description="Helical" evidence="1">
    <location>
        <begin position="106"/>
        <end position="127"/>
    </location>
</feature>
<evidence type="ECO:0000313" key="2">
    <source>
        <dbReference type="EMBL" id="HIS47417.1"/>
    </source>
</evidence>
<keyword evidence="1" id="KW-0472">Membrane</keyword>
<gene>
    <name evidence="2" type="primary">spoIIIAD</name>
    <name evidence="2" type="ORF">IAB46_07655</name>
</gene>
<dbReference type="AlphaFoldDB" id="A0A9D1F5B2"/>
<evidence type="ECO:0000256" key="1">
    <source>
        <dbReference type="SAM" id="Phobius"/>
    </source>
</evidence>
<dbReference type="InterPro" id="IPR014211">
    <property type="entry name" value="Spore_III_AD"/>
</dbReference>
<dbReference type="InterPro" id="IPR025664">
    <property type="entry name" value="Spore_III_AC/AD"/>
</dbReference>
<sequence length="128" mass="13693">MTLFKAAILGICAVIIALGFKSVKGEYSSLISLAAGGIIFSFILVKMDSMIQVIRQIGSYISINEQYIGILIRVIGISYICEFSSALCKDAGYASIASQIEMAGKLTILVMSMPIILALLDTVGSFLQ</sequence>
<dbReference type="NCBIfam" id="TIGR02849">
    <property type="entry name" value="spore_III_AD"/>
    <property type="match status" value="1"/>
</dbReference>
<evidence type="ECO:0000313" key="3">
    <source>
        <dbReference type="Proteomes" id="UP000823927"/>
    </source>
</evidence>
<comment type="caution">
    <text evidence="2">The sequence shown here is derived from an EMBL/GenBank/DDBJ whole genome shotgun (WGS) entry which is preliminary data.</text>
</comment>
<accession>A0A9D1F5B2</accession>
<organism evidence="2 3">
    <name type="scientific">Candidatus Scybalocola faecigallinarum</name>
    <dbReference type="NCBI Taxonomy" id="2840941"/>
    <lineage>
        <taxon>Bacteria</taxon>
        <taxon>Bacillati</taxon>
        <taxon>Bacillota</taxon>
        <taxon>Clostridia</taxon>
        <taxon>Lachnospirales</taxon>
        <taxon>Lachnospiraceae</taxon>
        <taxon>Lachnospiraceae incertae sedis</taxon>
        <taxon>Candidatus Scybalocola (ex Gilroy et al. 2021)</taxon>
    </lineage>
</organism>
<dbReference type="EMBL" id="DVIT01000027">
    <property type="protein sequence ID" value="HIS47417.1"/>
    <property type="molecule type" value="Genomic_DNA"/>
</dbReference>
<reference evidence="2" key="2">
    <citation type="journal article" date="2021" name="PeerJ">
        <title>Extensive microbial diversity within the chicken gut microbiome revealed by metagenomics and culture.</title>
        <authorList>
            <person name="Gilroy R."/>
            <person name="Ravi A."/>
            <person name="Getino M."/>
            <person name="Pursley I."/>
            <person name="Horton D.L."/>
            <person name="Alikhan N.F."/>
            <person name="Baker D."/>
            <person name="Gharbi K."/>
            <person name="Hall N."/>
            <person name="Watson M."/>
            <person name="Adriaenssens E.M."/>
            <person name="Foster-Nyarko E."/>
            <person name="Jarju S."/>
            <person name="Secka A."/>
            <person name="Antonio M."/>
            <person name="Oren A."/>
            <person name="Chaudhuri R.R."/>
            <person name="La Ragione R."/>
            <person name="Hildebrand F."/>
            <person name="Pallen M.J."/>
        </authorList>
    </citation>
    <scope>NUCLEOTIDE SEQUENCE</scope>
    <source>
        <strain evidence="2">CHK178-757</strain>
    </source>
</reference>